<evidence type="ECO:0000256" key="1">
    <source>
        <dbReference type="SAM" id="MobiDB-lite"/>
    </source>
</evidence>
<proteinExistence type="predicted"/>
<keyword evidence="2" id="KW-0732">Signal</keyword>
<dbReference type="EMBL" id="BAABIL010000327">
    <property type="protein sequence ID" value="GAA4981947.1"/>
    <property type="molecule type" value="Genomic_DNA"/>
</dbReference>
<feature type="chain" id="PRO_5047165979" evidence="2">
    <location>
        <begin position="18"/>
        <end position="73"/>
    </location>
</feature>
<evidence type="ECO:0000313" key="4">
    <source>
        <dbReference type="Proteomes" id="UP001501195"/>
    </source>
</evidence>
<name>A0ABP9HY24_9ACTN</name>
<organism evidence="3 4">
    <name type="scientific">Kineococcus glutinatus</name>
    <dbReference type="NCBI Taxonomy" id="1070872"/>
    <lineage>
        <taxon>Bacteria</taxon>
        <taxon>Bacillati</taxon>
        <taxon>Actinomycetota</taxon>
        <taxon>Actinomycetes</taxon>
        <taxon>Kineosporiales</taxon>
        <taxon>Kineosporiaceae</taxon>
        <taxon>Kineococcus</taxon>
    </lineage>
</organism>
<gene>
    <name evidence="3" type="ORF">GCM10023225_22420</name>
</gene>
<keyword evidence="4" id="KW-1185">Reference proteome</keyword>
<dbReference type="RefSeq" id="WP_345712633.1">
    <property type="nucleotide sequence ID" value="NZ_BAABIL010000327.1"/>
</dbReference>
<feature type="signal peptide" evidence="2">
    <location>
        <begin position="1"/>
        <end position="17"/>
    </location>
</feature>
<reference evidence="4" key="1">
    <citation type="journal article" date="2019" name="Int. J. Syst. Evol. Microbiol.">
        <title>The Global Catalogue of Microorganisms (GCM) 10K type strain sequencing project: providing services to taxonomists for standard genome sequencing and annotation.</title>
        <authorList>
            <consortium name="The Broad Institute Genomics Platform"/>
            <consortium name="The Broad Institute Genome Sequencing Center for Infectious Disease"/>
            <person name="Wu L."/>
            <person name="Ma J."/>
        </authorList>
    </citation>
    <scope>NUCLEOTIDE SEQUENCE [LARGE SCALE GENOMIC DNA]</scope>
    <source>
        <strain evidence="4">JCM 18126</strain>
    </source>
</reference>
<protein>
    <submittedName>
        <fullName evidence="3">Uncharacterized protein</fullName>
    </submittedName>
</protein>
<dbReference type="Proteomes" id="UP001501195">
    <property type="component" value="Unassembled WGS sequence"/>
</dbReference>
<accession>A0ABP9HY24</accession>
<evidence type="ECO:0000313" key="3">
    <source>
        <dbReference type="EMBL" id="GAA4981947.1"/>
    </source>
</evidence>
<feature type="compositionally biased region" description="Gly residues" evidence="1">
    <location>
        <begin position="38"/>
        <end position="73"/>
    </location>
</feature>
<feature type="region of interest" description="Disordered" evidence="1">
    <location>
        <begin position="22"/>
        <end position="73"/>
    </location>
</feature>
<evidence type="ECO:0000256" key="2">
    <source>
        <dbReference type="SAM" id="SignalP"/>
    </source>
</evidence>
<sequence>MTALVVFLIVVVGVATAAVSFGSPRRAPHSPFRRADDGGAGWSGGWSGGGDGGWSSGGDGGGCGGGDGGGGGC</sequence>
<comment type="caution">
    <text evidence="3">The sequence shown here is derived from an EMBL/GenBank/DDBJ whole genome shotgun (WGS) entry which is preliminary data.</text>
</comment>